<evidence type="ECO:0000256" key="3">
    <source>
        <dbReference type="ARBA" id="ARBA00022723"/>
    </source>
</evidence>
<sequence length="572" mass="64846">MNFERSRLRTFENWPSNAPIDKKCIAEAGFYYMGQNLEVQCFSCGGRISEWYPGDEVMVKHRLLDSRCPFVLNPAASGNVPLSVNNESSSNRSENDVNKYRSEEARLQSFLDWPIPSGIEGYRLAKAGFYWIQELKKVRCAFCGIDNPHWDNSVDPIVEHRRYSPMCPFLNNLSVGCSSQNSNDVIVLRENYFEQENELDASRMKEFGILNHRIPKHSKYMTEESRVSSYESWPVPDVKTPQELSKAGFYYTGVEDKVRCYHCGGGLQKWKVSDDPWIEHAKWFPKCDFVVLIKGKKFIDEVKQMLVSRKDLIREEAQSLNARQSTSQQIDKNNLSHNIDDTTIQTLMSTSTVLAVLELGLDMSRIKHVLRDRLERHQVPFSNVDELLAAVLDAQFNEPVADLTEESWINDPTAGVSELNRLPVYENNVSGQGSSRYLHQLIERSLQNAHHIAESLIDENVINSANSVEPQGAPPEELLPSSSNIEEQDVPAKIPSKPSSPIQQNLTDPQSLEEENRMLKQAKLCKICMDQDVNIVFLPCGHLISCSACAANLPDCPVCRQVIKGTVRTFLA</sequence>
<dbReference type="PANTHER" id="PTHR10044:SF139">
    <property type="entry name" value="DEATH-ASSOCIATED INHIBITOR OF APOPTOSIS 2"/>
    <property type="match status" value="1"/>
</dbReference>
<dbReference type="PROSITE" id="PS50089">
    <property type="entry name" value="ZF_RING_2"/>
    <property type="match status" value="1"/>
</dbReference>
<dbReference type="SMART" id="SM00184">
    <property type="entry name" value="RING"/>
    <property type="match status" value="1"/>
</dbReference>
<dbReference type="FunFam" id="1.10.1170.10:FF:000003">
    <property type="entry name" value="E3 ubiquitin-protein ligase XIAP"/>
    <property type="match status" value="1"/>
</dbReference>
<dbReference type="FunFam" id="1.10.1170.10:FF:000002">
    <property type="entry name" value="Baculoviral IAP repeat containing 7"/>
    <property type="match status" value="1"/>
</dbReference>
<dbReference type="PROSITE" id="PS01282">
    <property type="entry name" value="BIR_REPEAT_1"/>
    <property type="match status" value="2"/>
</dbReference>
<dbReference type="FunFam" id="3.30.40.10:FF:000184">
    <property type="entry name" value="Baculoviral IAP repeat containing 2"/>
    <property type="match status" value="1"/>
</dbReference>
<dbReference type="GO" id="GO:0070936">
    <property type="term" value="P:protein K48-linked ubiquitination"/>
    <property type="evidence" value="ECO:0007669"/>
    <property type="project" value="UniProtKB-ARBA"/>
</dbReference>
<reference evidence="9" key="1">
    <citation type="journal article" date="2019" name="Sci. Rep.">
        <title>Using de novo transcriptome assembly and analysis to study RNAi in Phenacoccus solenopsis Tinsley (Hemiptera: Pseudococcidae).</title>
        <authorList>
            <person name="Singh S."/>
            <person name="Gupta M."/>
            <person name="Pandher S."/>
            <person name="Kaur G."/>
            <person name="Goel N."/>
            <person name="Rathore P."/>
        </authorList>
    </citation>
    <scope>NUCLEOTIDE SEQUENCE</scope>
</reference>
<evidence type="ECO:0000256" key="6">
    <source>
        <dbReference type="PROSITE-ProRule" id="PRU00175"/>
    </source>
</evidence>
<dbReference type="EMBL" id="MK956912">
    <property type="protein sequence ID" value="QEY08360.1"/>
    <property type="molecule type" value="mRNA"/>
</dbReference>
<evidence type="ECO:0000259" key="8">
    <source>
        <dbReference type="PROSITE" id="PS50089"/>
    </source>
</evidence>
<feature type="domain" description="RING-type" evidence="8">
    <location>
        <begin position="525"/>
        <end position="560"/>
    </location>
</feature>
<feature type="region of interest" description="Disordered" evidence="7">
    <location>
        <begin position="486"/>
        <end position="511"/>
    </location>
</feature>
<dbReference type="PANTHER" id="PTHR10044">
    <property type="entry name" value="INHIBITOR OF APOPTOSIS"/>
    <property type="match status" value="1"/>
</dbReference>
<accession>A0A5J6NSA6</accession>
<dbReference type="GO" id="GO:0051726">
    <property type="term" value="P:regulation of cell cycle"/>
    <property type="evidence" value="ECO:0007669"/>
    <property type="project" value="TreeGrafter"/>
</dbReference>
<comment type="similarity">
    <text evidence="1">Belongs to the IAP family.</text>
</comment>
<dbReference type="Gene3D" id="1.10.1170.10">
    <property type="entry name" value="Inhibitor Of Apoptosis Protein (2mihbC-IAP-1), Chain A"/>
    <property type="match status" value="3"/>
</dbReference>
<protein>
    <submittedName>
        <fullName evidence="9">Inhibitor of apoptosis</fullName>
    </submittedName>
</protein>
<dbReference type="GO" id="GO:0089720">
    <property type="term" value="F:caspase binding"/>
    <property type="evidence" value="ECO:0007669"/>
    <property type="project" value="UniProtKB-ARBA"/>
</dbReference>
<dbReference type="GO" id="GO:0061630">
    <property type="term" value="F:ubiquitin protein ligase activity"/>
    <property type="evidence" value="ECO:0007669"/>
    <property type="project" value="TreeGrafter"/>
</dbReference>
<dbReference type="GO" id="GO:0006915">
    <property type="term" value="P:apoptotic process"/>
    <property type="evidence" value="ECO:0007669"/>
    <property type="project" value="UniProtKB-KW"/>
</dbReference>
<dbReference type="InterPro" id="IPR050784">
    <property type="entry name" value="IAP"/>
</dbReference>
<keyword evidence="2" id="KW-0053">Apoptosis</keyword>
<dbReference type="GO" id="GO:0005634">
    <property type="term" value="C:nucleus"/>
    <property type="evidence" value="ECO:0007669"/>
    <property type="project" value="TreeGrafter"/>
</dbReference>
<proteinExistence type="evidence at transcript level"/>
<keyword evidence="5" id="KW-0862">Zinc</keyword>
<dbReference type="GO" id="GO:0008270">
    <property type="term" value="F:zinc ion binding"/>
    <property type="evidence" value="ECO:0007669"/>
    <property type="project" value="UniProtKB-KW"/>
</dbReference>
<dbReference type="InterPro" id="IPR001370">
    <property type="entry name" value="BIR_rpt"/>
</dbReference>
<evidence type="ECO:0000256" key="1">
    <source>
        <dbReference type="ARBA" id="ARBA00006672"/>
    </source>
</evidence>
<dbReference type="GO" id="GO:0022416">
    <property type="term" value="P:chaeta development"/>
    <property type="evidence" value="ECO:0007669"/>
    <property type="project" value="UniProtKB-ARBA"/>
</dbReference>
<dbReference type="InterPro" id="IPR011029">
    <property type="entry name" value="DEATH-like_dom_sf"/>
</dbReference>
<dbReference type="SMART" id="SM00238">
    <property type="entry name" value="BIR"/>
    <property type="match status" value="3"/>
</dbReference>
<dbReference type="CDD" id="cd16713">
    <property type="entry name" value="RING-HC_BIRC2_3_7"/>
    <property type="match status" value="1"/>
</dbReference>
<keyword evidence="3" id="KW-0479">Metal-binding</keyword>
<evidence type="ECO:0000256" key="5">
    <source>
        <dbReference type="ARBA" id="ARBA00022833"/>
    </source>
</evidence>
<evidence type="ECO:0000313" key="9">
    <source>
        <dbReference type="EMBL" id="QEY08360.1"/>
    </source>
</evidence>
<dbReference type="Pfam" id="PF00653">
    <property type="entry name" value="BIR"/>
    <property type="match status" value="3"/>
</dbReference>
<dbReference type="InterPro" id="IPR001841">
    <property type="entry name" value="Znf_RING"/>
</dbReference>
<dbReference type="PROSITE" id="PS50143">
    <property type="entry name" value="BIR_REPEAT_2"/>
    <property type="match status" value="3"/>
</dbReference>
<evidence type="ECO:0000256" key="7">
    <source>
        <dbReference type="SAM" id="MobiDB-lite"/>
    </source>
</evidence>
<dbReference type="Gene3D" id="1.10.8.10">
    <property type="entry name" value="DNA helicase RuvA subunit, C-terminal domain"/>
    <property type="match status" value="1"/>
</dbReference>
<dbReference type="CDD" id="cd00022">
    <property type="entry name" value="BIR"/>
    <property type="match status" value="3"/>
</dbReference>
<dbReference type="GO" id="GO:0043066">
    <property type="term" value="P:negative regulation of apoptotic process"/>
    <property type="evidence" value="ECO:0007669"/>
    <property type="project" value="TreeGrafter"/>
</dbReference>
<evidence type="ECO:0000256" key="4">
    <source>
        <dbReference type="ARBA" id="ARBA00022771"/>
    </source>
</evidence>
<dbReference type="CDD" id="cd14321">
    <property type="entry name" value="UBA_IAPs"/>
    <property type="match status" value="1"/>
</dbReference>
<dbReference type="AlphaFoldDB" id="A0A5J6NSA6"/>
<name>A0A5J6NSA6_9HEMI</name>
<feature type="compositionally biased region" description="Low complexity" evidence="7">
    <location>
        <begin position="493"/>
        <end position="504"/>
    </location>
</feature>
<dbReference type="Pfam" id="PF13920">
    <property type="entry name" value="zf-C3HC4_3"/>
    <property type="match status" value="1"/>
</dbReference>
<evidence type="ECO:0000256" key="2">
    <source>
        <dbReference type="ARBA" id="ARBA00022703"/>
    </source>
</evidence>
<dbReference type="GO" id="GO:0031625">
    <property type="term" value="F:ubiquitin protein ligase binding"/>
    <property type="evidence" value="ECO:0007669"/>
    <property type="project" value="UniProtKB-ARBA"/>
</dbReference>
<keyword evidence="4 6" id="KW-0863">Zinc-finger</keyword>
<dbReference type="Gene3D" id="1.10.533.10">
    <property type="entry name" value="Death Domain, Fas"/>
    <property type="match status" value="1"/>
</dbReference>
<dbReference type="GO" id="GO:0048471">
    <property type="term" value="C:perinuclear region of cytoplasm"/>
    <property type="evidence" value="ECO:0007669"/>
    <property type="project" value="UniProtKB-ARBA"/>
</dbReference>
<dbReference type="GO" id="GO:0043027">
    <property type="term" value="F:cysteine-type endopeptidase inhibitor activity involved in apoptotic process"/>
    <property type="evidence" value="ECO:0007669"/>
    <property type="project" value="UniProtKB-ARBA"/>
</dbReference>
<dbReference type="SUPFAM" id="SSF57924">
    <property type="entry name" value="Inhibitor of apoptosis (IAP) repeat"/>
    <property type="match status" value="3"/>
</dbReference>
<dbReference type="GO" id="GO:0005829">
    <property type="term" value="C:cytosol"/>
    <property type="evidence" value="ECO:0007669"/>
    <property type="project" value="UniProtKB-ARBA"/>
</dbReference>
<organism evidence="9">
    <name type="scientific">Phenacoccus solenopsis</name>
    <name type="common">Solenopsis mealybug</name>
    <dbReference type="NCBI Taxonomy" id="483260"/>
    <lineage>
        <taxon>Eukaryota</taxon>
        <taxon>Metazoa</taxon>
        <taxon>Ecdysozoa</taxon>
        <taxon>Arthropoda</taxon>
        <taxon>Hexapoda</taxon>
        <taxon>Insecta</taxon>
        <taxon>Pterygota</taxon>
        <taxon>Neoptera</taxon>
        <taxon>Paraneoptera</taxon>
        <taxon>Hemiptera</taxon>
        <taxon>Sternorrhyncha</taxon>
        <taxon>Coccoidea</taxon>
        <taxon>Pseudococcidae</taxon>
        <taxon>Phenacoccus</taxon>
    </lineage>
</organism>
<dbReference type="GO" id="GO:0031398">
    <property type="term" value="P:positive regulation of protein ubiquitination"/>
    <property type="evidence" value="ECO:0007669"/>
    <property type="project" value="TreeGrafter"/>
</dbReference>
<dbReference type="GO" id="GO:0004869">
    <property type="term" value="F:cysteine-type endopeptidase inhibitor activity"/>
    <property type="evidence" value="ECO:0007669"/>
    <property type="project" value="UniProtKB-ARBA"/>
</dbReference>